<dbReference type="PROSITE" id="PS50035">
    <property type="entry name" value="PLD"/>
    <property type="match status" value="1"/>
</dbReference>
<dbReference type="SUPFAM" id="SSF56024">
    <property type="entry name" value="Phospholipase D/nuclease"/>
    <property type="match status" value="1"/>
</dbReference>
<dbReference type="EMBL" id="JAVDWV010000011">
    <property type="protein sequence ID" value="MDR7155693.1"/>
    <property type="molecule type" value="Genomic_DNA"/>
</dbReference>
<protein>
    <recommendedName>
        <fullName evidence="1">PLD phosphodiesterase domain-containing protein</fullName>
    </recommendedName>
</protein>
<evidence type="ECO:0000313" key="3">
    <source>
        <dbReference type="Proteomes" id="UP001267638"/>
    </source>
</evidence>
<reference evidence="2 3" key="1">
    <citation type="submission" date="2023-07" db="EMBL/GenBank/DDBJ databases">
        <title>Sorghum-associated microbial communities from plants grown in Nebraska, USA.</title>
        <authorList>
            <person name="Schachtman D."/>
        </authorList>
    </citation>
    <scope>NUCLEOTIDE SEQUENCE [LARGE SCALE GENOMIC DNA]</scope>
    <source>
        <strain evidence="2 3">4256</strain>
    </source>
</reference>
<organism evidence="2 3">
    <name type="scientific">Sphingobium xenophagum</name>
    <dbReference type="NCBI Taxonomy" id="121428"/>
    <lineage>
        <taxon>Bacteria</taxon>
        <taxon>Pseudomonadati</taxon>
        <taxon>Pseudomonadota</taxon>
        <taxon>Alphaproteobacteria</taxon>
        <taxon>Sphingomonadales</taxon>
        <taxon>Sphingomonadaceae</taxon>
        <taxon>Sphingobium</taxon>
    </lineage>
</organism>
<gene>
    <name evidence="2" type="ORF">J2W40_002529</name>
</gene>
<proteinExistence type="predicted"/>
<sequence length="791" mass="84943">MGKKERSEALHPLDMLRAGRWKRALFGTYTLSLGFFEATPLRALRRAGVAEISILADISGVADALGEAGAREVGRTYAVEPLLVRKGCFHPKFMLLDSETGPRMFVGSGNLTFSGWGRNLELAEFLTPEQAPQVFADMADFLSALAHSDRVDFPGARTAESWAGALRRIAVPGRQQDMRLIHNVDEPIAPQLAAMAGLYGGAEGLLVASPYFGKGDAVQRLAKALGVNRPDVHVSSRLALAGHHYDFERHEDARPVVVRALDEAARQRPMHAKLLEVKCRDAVLTVSGSVNASGPALMQASNVELAVVRVGRETAARRRFKGALPVIEQQAVAPSSTVTSLLQARLVGRRLSGSVLGAMAAGSWDARLDAAGLMNELGPVEVGPDRSFSVDIDAADEVNFGTKRAVLILYRGDERISGFVTFPDLLELNGRLGTGAGAMIRVIGGSTDDEDWAGVFEYYARHPDETSFAWASGDPGTQEDGFVREQPDIALMDLDIRPREDMAVAPGMSGGASALARLAATVRRMLLSAPAGSARGATIESEYDAEGDGAPPPPPEKVDRIFETLCELLAERVPLDPATELHRLGELGICVLARRPDAARLTAFVGWWCTLAASHLRQPANRPDLIRLATVFLLMDGLADGVPQRTRRRMATIIGDADAALLQWKEGLPAALKGLIEQATAGYDAVECLADAVRAERSPLEELPILLSAIRAGVLPPPLARLDQEPETDRIRQRILQGFAAKIPIARSGDSACPKCRIGLPQSDVVRLSSVGLVEARNCCGRVIVLDVAQS</sequence>
<dbReference type="Proteomes" id="UP001267638">
    <property type="component" value="Unassembled WGS sequence"/>
</dbReference>
<evidence type="ECO:0000259" key="1">
    <source>
        <dbReference type="PROSITE" id="PS50035"/>
    </source>
</evidence>
<dbReference type="InterPro" id="IPR001736">
    <property type="entry name" value="PLipase_D/transphosphatidylase"/>
</dbReference>
<name>A0ABU1X284_SPHXE</name>
<dbReference type="RefSeq" id="WP_310225227.1">
    <property type="nucleotide sequence ID" value="NZ_JAVDWV010000011.1"/>
</dbReference>
<accession>A0ABU1X284</accession>
<comment type="caution">
    <text evidence="2">The sequence shown here is derived from an EMBL/GenBank/DDBJ whole genome shotgun (WGS) entry which is preliminary data.</text>
</comment>
<keyword evidence="3" id="KW-1185">Reference proteome</keyword>
<feature type="domain" description="PLD phosphodiesterase" evidence="1">
    <location>
        <begin position="85"/>
        <end position="115"/>
    </location>
</feature>
<evidence type="ECO:0000313" key="2">
    <source>
        <dbReference type="EMBL" id="MDR7155693.1"/>
    </source>
</evidence>
<dbReference type="Gene3D" id="3.30.870.10">
    <property type="entry name" value="Endonuclease Chain A"/>
    <property type="match status" value="1"/>
</dbReference>